<reference evidence="1 2" key="1">
    <citation type="submission" date="2016-10" db="EMBL/GenBank/DDBJ databases">
        <authorList>
            <person name="de Groot N.N."/>
        </authorList>
    </citation>
    <scope>NUCLEOTIDE SEQUENCE [LARGE SCALE GENOMIC DNA]</scope>
    <source>
        <strain evidence="1 2">LMG 2158</strain>
    </source>
</reference>
<name>A0A1H6LGU6_9PSED</name>
<evidence type="ECO:0000313" key="1">
    <source>
        <dbReference type="EMBL" id="SEH87745.1"/>
    </source>
</evidence>
<dbReference type="EMBL" id="LT629972">
    <property type="protein sequence ID" value="SEH87745.1"/>
    <property type="molecule type" value="Genomic_DNA"/>
</dbReference>
<dbReference type="RefSeq" id="WP_010447706.1">
    <property type="nucleotide sequence ID" value="NZ_CP087202.1"/>
</dbReference>
<proteinExistence type="predicted"/>
<sequence length="101" mass="10805">MINQKVHANPKLDLPEQAKVGDVLTLTGPIVNVFSGLYLLHFHKGDSDAAVVTGFTILSWDTLAFTVPNKVGKVTVSGIYATLTSLPEEVQFSAPLTIEPA</sequence>
<accession>A0A1H6LGU6</accession>
<evidence type="ECO:0000313" key="2">
    <source>
        <dbReference type="Proteomes" id="UP000182272"/>
    </source>
</evidence>
<dbReference type="OrthoDB" id="9926958at2"/>
<gene>
    <name evidence="1" type="ORF">SAMN05216581_0276</name>
</gene>
<dbReference type="AlphaFoldDB" id="A0A1H6LGU6"/>
<dbReference type="Proteomes" id="UP000182272">
    <property type="component" value="Chromosome I"/>
</dbReference>
<protein>
    <submittedName>
        <fullName evidence="1">Uncharacterized protein</fullName>
    </submittedName>
</protein>
<organism evidence="1 2">
    <name type="scientific">Pseudomonas asplenii</name>
    <dbReference type="NCBI Taxonomy" id="53407"/>
    <lineage>
        <taxon>Bacteria</taxon>
        <taxon>Pseudomonadati</taxon>
        <taxon>Pseudomonadota</taxon>
        <taxon>Gammaproteobacteria</taxon>
        <taxon>Pseudomonadales</taxon>
        <taxon>Pseudomonadaceae</taxon>
        <taxon>Pseudomonas</taxon>
    </lineage>
</organism>